<reference evidence="1" key="1">
    <citation type="submission" date="2022-08" db="UniProtKB">
        <authorList>
            <consortium name="EnsemblMetazoa"/>
        </authorList>
    </citation>
    <scope>IDENTIFICATION</scope>
    <source>
        <strain evidence="1">Dongola</strain>
    </source>
</reference>
<evidence type="ECO:0000313" key="2">
    <source>
        <dbReference type="Proteomes" id="UP000075840"/>
    </source>
</evidence>
<sequence length="89" mass="9310">MGECVKSCCYCCASCYNTPICCVGSLCCVLIPLLGLLVILFGAVFGMIVGIAWLAQNHTEPATVNRMLAILANSSAGESFTASEQSVVQ</sequence>
<dbReference type="Proteomes" id="UP000075840">
    <property type="component" value="Unassembled WGS sequence"/>
</dbReference>
<evidence type="ECO:0000313" key="1">
    <source>
        <dbReference type="EnsemblMetazoa" id="AARA002669-PA"/>
    </source>
</evidence>
<proteinExistence type="predicted"/>
<name>A0A182HN33_ANOAR</name>
<accession>A0A182HN33</accession>
<dbReference type="AlphaFoldDB" id="A0A182HN33"/>
<organism evidence="1 2">
    <name type="scientific">Anopheles arabiensis</name>
    <name type="common">Mosquito</name>
    <dbReference type="NCBI Taxonomy" id="7173"/>
    <lineage>
        <taxon>Eukaryota</taxon>
        <taxon>Metazoa</taxon>
        <taxon>Ecdysozoa</taxon>
        <taxon>Arthropoda</taxon>
        <taxon>Hexapoda</taxon>
        <taxon>Insecta</taxon>
        <taxon>Pterygota</taxon>
        <taxon>Neoptera</taxon>
        <taxon>Endopterygota</taxon>
        <taxon>Diptera</taxon>
        <taxon>Nematocera</taxon>
        <taxon>Culicoidea</taxon>
        <taxon>Culicidae</taxon>
        <taxon>Anophelinae</taxon>
        <taxon>Anopheles</taxon>
    </lineage>
</organism>
<dbReference type="EMBL" id="APCN01001832">
    <property type="status" value="NOT_ANNOTATED_CDS"/>
    <property type="molecule type" value="Genomic_DNA"/>
</dbReference>
<protein>
    <submittedName>
        <fullName evidence="1">Uncharacterized protein</fullName>
    </submittedName>
</protein>
<dbReference type="EnsemblMetazoa" id="AARA002669-RA">
    <property type="protein sequence ID" value="AARA002669-PA"/>
    <property type="gene ID" value="AARA002669"/>
</dbReference>
<keyword evidence="2" id="KW-1185">Reference proteome</keyword>
<dbReference type="VEuPathDB" id="VectorBase:AARA002669"/>